<dbReference type="SUPFAM" id="SSF53067">
    <property type="entry name" value="Actin-like ATPase domain"/>
    <property type="match status" value="1"/>
</dbReference>
<name>A0A8J3DG81_9BACT</name>
<evidence type="ECO:0000313" key="2">
    <source>
        <dbReference type="Proteomes" id="UP000642829"/>
    </source>
</evidence>
<dbReference type="EMBL" id="BMXG01000006">
    <property type="protein sequence ID" value="GHB98038.1"/>
    <property type="molecule type" value="Genomic_DNA"/>
</dbReference>
<evidence type="ECO:0008006" key="3">
    <source>
        <dbReference type="Google" id="ProtNLM"/>
    </source>
</evidence>
<sequence>MPNLPNKPLLLIDAASPRVFVGLWKGGGWLACATPERPALESIFSGVEQLFYDAKLGLADVGGFVHCEGPGSILGVRLSAMAIRTWRAFPTWARVPVWSFGSLHFAAAAYGAENGSPPPNLISEFRHGRWNLLLAGEDTVMAVDDVVLNDLQEPLVYLRQRKTWQSAPSHAVEWSPDWRNCAHLVETPSLLRPVHEPDVFIAEEAVFQKWSAERHRG</sequence>
<evidence type="ECO:0000313" key="1">
    <source>
        <dbReference type="EMBL" id="GHB98038.1"/>
    </source>
</evidence>
<proteinExistence type="predicted"/>
<comment type="caution">
    <text evidence="1">The sequence shown here is derived from an EMBL/GenBank/DDBJ whole genome shotgun (WGS) entry which is preliminary data.</text>
</comment>
<gene>
    <name evidence="1" type="ORF">GCM10007047_12510</name>
</gene>
<keyword evidence="2" id="KW-1185">Reference proteome</keyword>
<reference evidence="1" key="2">
    <citation type="submission" date="2020-09" db="EMBL/GenBank/DDBJ databases">
        <authorList>
            <person name="Sun Q."/>
            <person name="Kim S."/>
        </authorList>
    </citation>
    <scope>NUCLEOTIDE SEQUENCE</scope>
    <source>
        <strain evidence="1">KCTC 12870</strain>
    </source>
</reference>
<dbReference type="Gene3D" id="3.30.420.40">
    <property type="match status" value="1"/>
</dbReference>
<reference evidence="1" key="1">
    <citation type="journal article" date="2014" name="Int. J. Syst. Evol. Microbiol.">
        <title>Complete genome sequence of Corynebacterium casei LMG S-19264T (=DSM 44701T), isolated from a smear-ripened cheese.</title>
        <authorList>
            <consortium name="US DOE Joint Genome Institute (JGI-PGF)"/>
            <person name="Walter F."/>
            <person name="Albersmeier A."/>
            <person name="Kalinowski J."/>
            <person name="Ruckert C."/>
        </authorList>
    </citation>
    <scope>NUCLEOTIDE SEQUENCE</scope>
    <source>
        <strain evidence="1">KCTC 12870</strain>
    </source>
</reference>
<dbReference type="RefSeq" id="WP_189513048.1">
    <property type="nucleotide sequence ID" value="NZ_BMXG01000006.1"/>
</dbReference>
<dbReference type="InterPro" id="IPR043129">
    <property type="entry name" value="ATPase_NBD"/>
</dbReference>
<protein>
    <recommendedName>
        <fullName evidence="3">tRNA (Adenosine(37)-N6)-threonylcarbamoyltransferase complex dimerization subunit type 1 TsaB</fullName>
    </recommendedName>
</protein>
<dbReference type="Proteomes" id="UP000642829">
    <property type="component" value="Unassembled WGS sequence"/>
</dbReference>
<accession>A0A8J3DG81</accession>
<organism evidence="1 2">
    <name type="scientific">Cerasicoccus arenae</name>
    <dbReference type="NCBI Taxonomy" id="424488"/>
    <lineage>
        <taxon>Bacteria</taxon>
        <taxon>Pseudomonadati</taxon>
        <taxon>Verrucomicrobiota</taxon>
        <taxon>Opitutia</taxon>
        <taxon>Puniceicoccales</taxon>
        <taxon>Cerasicoccaceae</taxon>
        <taxon>Cerasicoccus</taxon>
    </lineage>
</organism>
<dbReference type="AlphaFoldDB" id="A0A8J3DG81"/>